<keyword evidence="2" id="KW-1185">Reference proteome</keyword>
<organism evidence="1 2">
    <name type="scientific">Microvenator marinus</name>
    <dbReference type="NCBI Taxonomy" id="2600177"/>
    <lineage>
        <taxon>Bacteria</taxon>
        <taxon>Deltaproteobacteria</taxon>
        <taxon>Bradymonadales</taxon>
        <taxon>Microvenatoraceae</taxon>
        <taxon>Microvenator</taxon>
    </lineage>
</organism>
<gene>
    <name evidence="1" type="ORF">FRD01_14145</name>
</gene>
<sequence>MCAFTLSPSLYKPPLVAGKKGGSTMDFIKDPLTHPASEELVFQKGPLSRVIAQIRFPAQDSISDQDFVRPFGELLQATYPVVKPVQNKGVVIGPQGPIETRVDTSWRFMTPDDSWTVTLAREFIALETQAYEGQEDFLERLESLLGMFQRHIGASSVDRIGVRYVWRLGAEDLEELTTLVRPDLTPIYLTNFSEQIRLSMSEHEFELPDQHGRLRARWGVIPPGGTLDPAAIPPIGAPTWLLDLDGYALESRALDVESVVDEVRDFCERLHVFLLWSVTDAFVAKYSSVEPV</sequence>
<evidence type="ECO:0000313" key="1">
    <source>
        <dbReference type="EMBL" id="QED28351.1"/>
    </source>
</evidence>
<accession>A0A5B8XSX1</accession>
<dbReference type="EMBL" id="CP042467">
    <property type="protein sequence ID" value="QED28351.1"/>
    <property type="molecule type" value="Genomic_DNA"/>
</dbReference>
<dbReference type="NCBIfam" id="TIGR04255">
    <property type="entry name" value="sporadTIGR04255"/>
    <property type="match status" value="1"/>
</dbReference>
<dbReference type="InterPro" id="IPR026349">
    <property type="entry name" value="CHP04255"/>
</dbReference>
<evidence type="ECO:0000313" key="2">
    <source>
        <dbReference type="Proteomes" id="UP000321595"/>
    </source>
</evidence>
<dbReference type="Proteomes" id="UP000321595">
    <property type="component" value="Chromosome"/>
</dbReference>
<protein>
    <submittedName>
        <fullName evidence="1">TIGR04255 family protein</fullName>
    </submittedName>
</protein>
<reference evidence="1 2" key="1">
    <citation type="submission" date="2019-08" db="EMBL/GenBank/DDBJ databases">
        <authorList>
            <person name="Liang Q."/>
        </authorList>
    </citation>
    <scope>NUCLEOTIDE SEQUENCE [LARGE SCALE GENOMIC DNA]</scope>
    <source>
        <strain evidence="1 2">V1718</strain>
    </source>
</reference>
<dbReference type="AlphaFoldDB" id="A0A5B8XSX1"/>
<proteinExistence type="predicted"/>
<dbReference type="KEGG" id="bbae:FRD01_14145"/>
<name>A0A5B8XSX1_9DELT</name>
<dbReference type="OrthoDB" id="7107919at2"/>